<comment type="caution">
    <text evidence="2">The sequence shown here is derived from an EMBL/GenBank/DDBJ whole genome shotgun (WGS) entry which is preliminary data.</text>
</comment>
<reference evidence="2 3" key="1">
    <citation type="journal article" date="2022" name="Allergy">
        <title>Genome assembly and annotation of Periplaneta americana reveal a comprehensive cockroach allergen profile.</title>
        <authorList>
            <person name="Wang L."/>
            <person name="Xiong Q."/>
            <person name="Saelim N."/>
            <person name="Wang L."/>
            <person name="Nong W."/>
            <person name="Wan A.T."/>
            <person name="Shi M."/>
            <person name="Liu X."/>
            <person name="Cao Q."/>
            <person name="Hui J.H.L."/>
            <person name="Sookrung N."/>
            <person name="Leung T.F."/>
            <person name="Tungtrongchitr A."/>
            <person name="Tsui S.K.W."/>
        </authorList>
    </citation>
    <scope>NUCLEOTIDE SEQUENCE [LARGE SCALE GENOMIC DNA]</scope>
    <source>
        <strain evidence="2">PWHHKU_190912</strain>
    </source>
</reference>
<evidence type="ECO:0000313" key="2">
    <source>
        <dbReference type="EMBL" id="KAJ4440687.1"/>
    </source>
</evidence>
<feature type="region of interest" description="Disordered" evidence="1">
    <location>
        <begin position="215"/>
        <end position="289"/>
    </location>
</feature>
<dbReference type="Proteomes" id="UP001148838">
    <property type="component" value="Unassembled WGS sequence"/>
</dbReference>
<proteinExistence type="predicted"/>
<evidence type="ECO:0008006" key="4">
    <source>
        <dbReference type="Google" id="ProtNLM"/>
    </source>
</evidence>
<feature type="compositionally biased region" description="Polar residues" evidence="1">
    <location>
        <begin position="280"/>
        <end position="289"/>
    </location>
</feature>
<feature type="compositionally biased region" description="Basic and acidic residues" evidence="1">
    <location>
        <begin position="215"/>
        <end position="227"/>
    </location>
</feature>
<evidence type="ECO:0000313" key="3">
    <source>
        <dbReference type="Proteomes" id="UP001148838"/>
    </source>
</evidence>
<sequence>MVRTYKRKTNRQEWSEESMVLPLRKCKKEELLRLQPRPIKFRFFDLYEQEWQKYNFSPTHIFNVDETGIQTTHQPPKILAQKGKKQVGAIASAERGTNVTAVVGMSASGQFVPPMLVFPRVRMSPELSDGAPPGTLVVGQEKRRIVRLQQVAKPFGLAYRKTATIDNALSGFEKTGLCPCNRDIFPDWMFLPSEITDLPQEDVNDKECEARNVREKKNLTEKDDVRRQSIGLDGKVGANHPDEQIAGPSGNRPNFWHNKLKMKQKPNPPESSRDSEDDWQSSGPSSDDV</sequence>
<evidence type="ECO:0000256" key="1">
    <source>
        <dbReference type="SAM" id="MobiDB-lite"/>
    </source>
</evidence>
<keyword evidence="3" id="KW-1185">Reference proteome</keyword>
<accession>A0ABQ8T463</accession>
<gene>
    <name evidence="2" type="ORF">ANN_08835</name>
</gene>
<name>A0ABQ8T463_PERAM</name>
<dbReference type="EMBL" id="JAJSOF020000017">
    <property type="protein sequence ID" value="KAJ4440687.1"/>
    <property type="molecule type" value="Genomic_DNA"/>
</dbReference>
<organism evidence="2 3">
    <name type="scientific">Periplaneta americana</name>
    <name type="common">American cockroach</name>
    <name type="synonym">Blatta americana</name>
    <dbReference type="NCBI Taxonomy" id="6978"/>
    <lineage>
        <taxon>Eukaryota</taxon>
        <taxon>Metazoa</taxon>
        <taxon>Ecdysozoa</taxon>
        <taxon>Arthropoda</taxon>
        <taxon>Hexapoda</taxon>
        <taxon>Insecta</taxon>
        <taxon>Pterygota</taxon>
        <taxon>Neoptera</taxon>
        <taxon>Polyneoptera</taxon>
        <taxon>Dictyoptera</taxon>
        <taxon>Blattodea</taxon>
        <taxon>Blattoidea</taxon>
        <taxon>Blattidae</taxon>
        <taxon>Blattinae</taxon>
        <taxon>Periplaneta</taxon>
    </lineage>
</organism>
<protein>
    <recommendedName>
        <fullName evidence="4">DDE-1 domain-containing protein</fullName>
    </recommendedName>
</protein>
<feature type="non-terminal residue" evidence="2">
    <location>
        <position position="289"/>
    </location>
</feature>